<dbReference type="EMBL" id="LAZR01013116">
    <property type="protein sequence ID" value="KKM23471.1"/>
    <property type="molecule type" value="Genomic_DNA"/>
</dbReference>
<protein>
    <submittedName>
        <fullName evidence="2">Uncharacterized protein</fullName>
    </submittedName>
</protein>
<name>A0A0F9I771_9ZZZZ</name>
<reference evidence="2" key="1">
    <citation type="journal article" date="2015" name="Nature">
        <title>Complex archaea that bridge the gap between prokaryotes and eukaryotes.</title>
        <authorList>
            <person name="Spang A."/>
            <person name="Saw J.H."/>
            <person name="Jorgensen S.L."/>
            <person name="Zaremba-Niedzwiedzka K."/>
            <person name="Martijn J."/>
            <person name="Lind A.E."/>
            <person name="van Eijk R."/>
            <person name="Schleper C."/>
            <person name="Guy L."/>
            <person name="Ettema T.J."/>
        </authorList>
    </citation>
    <scope>NUCLEOTIDE SEQUENCE</scope>
</reference>
<organism evidence="2">
    <name type="scientific">marine sediment metagenome</name>
    <dbReference type="NCBI Taxonomy" id="412755"/>
    <lineage>
        <taxon>unclassified sequences</taxon>
        <taxon>metagenomes</taxon>
        <taxon>ecological metagenomes</taxon>
    </lineage>
</organism>
<evidence type="ECO:0000313" key="2">
    <source>
        <dbReference type="EMBL" id="KKM23471.1"/>
    </source>
</evidence>
<feature type="non-terminal residue" evidence="2">
    <location>
        <position position="1"/>
    </location>
</feature>
<gene>
    <name evidence="2" type="ORF">LCGC14_1614780</name>
</gene>
<evidence type="ECO:0000256" key="1">
    <source>
        <dbReference type="SAM" id="MobiDB-lite"/>
    </source>
</evidence>
<accession>A0A0F9I771</accession>
<sequence length="33" mass="3499">PLGEPRDGGGHASQAKADAQVRGINSKIKKKKR</sequence>
<dbReference type="AlphaFoldDB" id="A0A0F9I771"/>
<comment type="caution">
    <text evidence="2">The sequence shown here is derived from an EMBL/GenBank/DDBJ whole genome shotgun (WGS) entry which is preliminary data.</text>
</comment>
<proteinExistence type="predicted"/>
<feature type="region of interest" description="Disordered" evidence="1">
    <location>
        <begin position="1"/>
        <end position="33"/>
    </location>
</feature>